<reference evidence="3" key="1">
    <citation type="journal article" date="2017" name="BMC Genomics">
        <title>Gapless genome assembly of Colletotrichum higginsianum reveals chromosome structure and association of transposable elements with secondary metabolite gene clusters.</title>
        <authorList>
            <person name="Dallery J.-F."/>
            <person name="Lapalu N."/>
            <person name="Zampounis A."/>
            <person name="Pigne S."/>
            <person name="Luyten I."/>
            <person name="Amselem J."/>
            <person name="Wittenberg A.H.J."/>
            <person name="Zhou S."/>
            <person name="de Queiroz M.V."/>
            <person name="Robin G.P."/>
            <person name="Auger A."/>
            <person name="Hainaut M."/>
            <person name="Henrissat B."/>
            <person name="Kim K.-T."/>
            <person name="Lee Y.-H."/>
            <person name="Lespinet O."/>
            <person name="Schwartz D.C."/>
            <person name="Thon M.R."/>
            <person name="O'Connell R.J."/>
        </authorList>
    </citation>
    <scope>NUCLEOTIDE SEQUENCE [LARGE SCALE GENOMIC DNA]</scope>
    <source>
        <strain evidence="3">IMI 349063</strain>
    </source>
</reference>
<proteinExistence type="predicted"/>
<dbReference type="AlphaFoldDB" id="A0A1B7XXV2"/>
<protein>
    <submittedName>
        <fullName evidence="2">Bys1 family protein</fullName>
    </submittedName>
</protein>
<dbReference type="KEGG" id="chig:CH63R_11283"/>
<dbReference type="Proteomes" id="UP000092177">
    <property type="component" value="Chromosome 8"/>
</dbReference>
<sequence>MSPSDPPIFRPCDDATGSPSGSRCCMQQHAQASTGNLVFPVHVLNLMTPPPPPPSPVVDPHAVVCSPDSAEGCTHQPSLTLSRLGYPDLKVKTENHTSIKPPHHITPHLTPKQHITYLNTDRMQLKTLLPFLAAAATPAAALGKATVVNNCAAEVSLWSVGSDVRAAGPLAPRGGSYAETFARDPVTGGRALKVTRARDGLYTGAPQLVFAYTLDAGGGGGVWYDLSTVFGDGFKGSKVVVASRQATCPAIVWQGGVSPGGSQVKVCTAEQDVVLTLCA</sequence>
<evidence type="ECO:0000256" key="1">
    <source>
        <dbReference type="SAM" id="MobiDB-lite"/>
    </source>
</evidence>
<dbReference type="PANTHER" id="PTHR36195">
    <property type="entry name" value="DOMAIN PROTEIN, PUTATIVE (AFU_ORTHOLOGUE AFUA_5G01990)-RELATED-RELATED"/>
    <property type="match status" value="1"/>
</dbReference>
<evidence type="ECO:0000313" key="2">
    <source>
        <dbReference type="EMBL" id="OBR04580.1"/>
    </source>
</evidence>
<gene>
    <name evidence="2" type="ORF">CH63R_11283</name>
</gene>
<dbReference type="VEuPathDB" id="FungiDB:CH63R_11283"/>
<dbReference type="Pfam" id="PF04681">
    <property type="entry name" value="Bys1"/>
    <property type="match status" value="1"/>
</dbReference>
<dbReference type="EMBL" id="LTAN01000008">
    <property type="protein sequence ID" value="OBR04580.1"/>
    <property type="molecule type" value="Genomic_DNA"/>
</dbReference>
<dbReference type="RefSeq" id="XP_018153098.1">
    <property type="nucleotide sequence ID" value="XM_018306257.1"/>
</dbReference>
<organism evidence="2 3">
    <name type="scientific">Colletotrichum higginsianum (strain IMI 349063)</name>
    <name type="common">Crucifer anthracnose fungus</name>
    <dbReference type="NCBI Taxonomy" id="759273"/>
    <lineage>
        <taxon>Eukaryota</taxon>
        <taxon>Fungi</taxon>
        <taxon>Dikarya</taxon>
        <taxon>Ascomycota</taxon>
        <taxon>Pezizomycotina</taxon>
        <taxon>Sordariomycetes</taxon>
        <taxon>Hypocreomycetidae</taxon>
        <taxon>Glomerellales</taxon>
        <taxon>Glomerellaceae</taxon>
        <taxon>Colletotrichum</taxon>
        <taxon>Colletotrichum destructivum species complex</taxon>
    </lineage>
</organism>
<feature type="region of interest" description="Disordered" evidence="1">
    <location>
        <begin position="1"/>
        <end position="25"/>
    </location>
</feature>
<dbReference type="OrthoDB" id="3682664at2759"/>
<dbReference type="PANTHER" id="PTHR36195:SF4">
    <property type="entry name" value="DOMAIN PROTEIN, PUTATIVE (AFU_ORTHOLOGUE AFUA_5G01990)-RELATED"/>
    <property type="match status" value="1"/>
</dbReference>
<comment type="caution">
    <text evidence="2">The sequence shown here is derived from an EMBL/GenBank/DDBJ whole genome shotgun (WGS) entry which is preliminary data.</text>
</comment>
<dbReference type="GeneID" id="28870364"/>
<dbReference type="InterPro" id="IPR006771">
    <property type="entry name" value="CetA-like"/>
</dbReference>
<name>A0A1B7XXV2_COLHI</name>
<accession>A0A1B7XXV2</accession>
<keyword evidence="3" id="KW-1185">Reference proteome</keyword>
<evidence type="ECO:0000313" key="3">
    <source>
        <dbReference type="Proteomes" id="UP000092177"/>
    </source>
</evidence>